<dbReference type="AlphaFoldDB" id="M2SN56"/>
<evidence type="ECO:0000313" key="1">
    <source>
        <dbReference type="EMBL" id="EMD58217.1"/>
    </source>
</evidence>
<accession>M2SN56</accession>
<keyword evidence="2" id="KW-1185">Reference proteome</keyword>
<dbReference type="Proteomes" id="UP000016934">
    <property type="component" value="Unassembled WGS sequence"/>
</dbReference>
<evidence type="ECO:0000313" key="2">
    <source>
        <dbReference type="Proteomes" id="UP000016934"/>
    </source>
</evidence>
<reference evidence="2" key="2">
    <citation type="journal article" date="2013" name="PLoS Genet.">
        <title>Comparative genome structure, secondary metabolite, and effector coding capacity across Cochliobolus pathogens.</title>
        <authorList>
            <person name="Condon B.J."/>
            <person name="Leng Y."/>
            <person name="Wu D."/>
            <person name="Bushley K.E."/>
            <person name="Ohm R.A."/>
            <person name="Otillar R."/>
            <person name="Martin J."/>
            <person name="Schackwitz W."/>
            <person name="Grimwood J."/>
            <person name="MohdZainudin N."/>
            <person name="Xue C."/>
            <person name="Wang R."/>
            <person name="Manning V.A."/>
            <person name="Dhillon B."/>
            <person name="Tu Z.J."/>
            <person name="Steffenson B.J."/>
            <person name="Salamov A."/>
            <person name="Sun H."/>
            <person name="Lowry S."/>
            <person name="LaButti K."/>
            <person name="Han J."/>
            <person name="Copeland A."/>
            <person name="Lindquist E."/>
            <person name="Barry K."/>
            <person name="Schmutz J."/>
            <person name="Baker S.E."/>
            <person name="Ciuffetti L.M."/>
            <person name="Grigoriev I.V."/>
            <person name="Zhong S."/>
            <person name="Turgeon B.G."/>
        </authorList>
    </citation>
    <scope>NUCLEOTIDE SEQUENCE [LARGE SCALE GENOMIC DNA]</scope>
    <source>
        <strain evidence="2">ND90Pr / ATCC 201652</strain>
    </source>
</reference>
<dbReference type="GeneID" id="19140153"/>
<protein>
    <submittedName>
        <fullName evidence="1">Uncharacterized protein</fullName>
    </submittedName>
</protein>
<dbReference type="KEGG" id="bsc:COCSADRAFT_42054"/>
<reference evidence="1 2" key="1">
    <citation type="journal article" date="2012" name="PLoS Pathog.">
        <title>Diverse lifestyles and strategies of plant pathogenesis encoded in the genomes of eighteen Dothideomycetes fungi.</title>
        <authorList>
            <person name="Ohm R.A."/>
            <person name="Feau N."/>
            <person name="Henrissat B."/>
            <person name="Schoch C.L."/>
            <person name="Horwitz B.A."/>
            <person name="Barry K.W."/>
            <person name="Condon B.J."/>
            <person name="Copeland A.C."/>
            <person name="Dhillon B."/>
            <person name="Glaser F."/>
            <person name="Hesse C.N."/>
            <person name="Kosti I."/>
            <person name="LaButti K."/>
            <person name="Lindquist E.A."/>
            <person name="Lucas S."/>
            <person name="Salamov A.A."/>
            <person name="Bradshaw R.E."/>
            <person name="Ciuffetti L."/>
            <person name="Hamelin R.C."/>
            <person name="Kema G.H.J."/>
            <person name="Lawrence C."/>
            <person name="Scott J.A."/>
            <person name="Spatafora J.W."/>
            <person name="Turgeon B.G."/>
            <person name="de Wit P.J.G.M."/>
            <person name="Zhong S."/>
            <person name="Goodwin S.B."/>
            <person name="Grigoriev I.V."/>
        </authorList>
    </citation>
    <scope>NUCLEOTIDE SEQUENCE [LARGE SCALE GENOMIC DNA]</scope>
    <source>
        <strain evidence="2">ND90Pr / ATCC 201652</strain>
    </source>
</reference>
<proteinExistence type="predicted"/>
<dbReference type="HOGENOM" id="CLU_2468920_0_0_1"/>
<dbReference type="EMBL" id="KB445660">
    <property type="protein sequence ID" value="EMD58217.1"/>
    <property type="molecule type" value="Genomic_DNA"/>
</dbReference>
<sequence>MKLLPAAVQAELEGCRVKLAEKEGKIYEDANKIHEEWDRGGEEGQNEMKGMWQEQLRDDPVWETGADSWASNGIWQELYREFWEEKHY</sequence>
<dbReference type="OrthoDB" id="5397557at2759"/>
<gene>
    <name evidence="1" type="ORF">COCSADRAFT_42054</name>
</gene>
<name>M2SN56_COCSN</name>
<dbReference type="RefSeq" id="XP_007706066.1">
    <property type="nucleotide sequence ID" value="XM_007707876.1"/>
</dbReference>
<organism evidence="1 2">
    <name type="scientific">Cochliobolus sativus (strain ND90Pr / ATCC 201652)</name>
    <name type="common">Common root rot and spot blotch fungus</name>
    <name type="synonym">Bipolaris sorokiniana</name>
    <dbReference type="NCBI Taxonomy" id="665912"/>
    <lineage>
        <taxon>Eukaryota</taxon>
        <taxon>Fungi</taxon>
        <taxon>Dikarya</taxon>
        <taxon>Ascomycota</taxon>
        <taxon>Pezizomycotina</taxon>
        <taxon>Dothideomycetes</taxon>
        <taxon>Pleosporomycetidae</taxon>
        <taxon>Pleosporales</taxon>
        <taxon>Pleosporineae</taxon>
        <taxon>Pleosporaceae</taxon>
        <taxon>Bipolaris</taxon>
    </lineage>
</organism>